<dbReference type="EMBL" id="QKYT01000690">
    <property type="protein sequence ID" value="RIA82210.1"/>
    <property type="molecule type" value="Genomic_DNA"/>
</dbReference>
<keyword evidence="2" id="KW-1185">Reference proteome</keyword>
<name>A0A397S771_9GLOM</name>
<evidence type="ECO:0000313" key="2">
    <source>
        <dbReference type="Proteomes" id="UP000265703"/>
    </source>
</evidence>
<reference evidence="1 2" key="1">
    <citation type="submission" date="2018-06" db="EMBL/GenBank/DDBJ databases">
        <title>Comparative genomics reveals the genomic features of Rhizophagus irregularis, R. cerebriforme, R. diaphanum and Gigaspora rosea, and their symbiotic lifestyle signature.</title>
        <authorList>
            <person name="Morin E."/>
            <person name="San Clemente H."/>
            <person name="Chen E.C.H."/>
            <person name="De La Providencia I."/>
            <person name="Hainaut M."/>
            <person name="Kuo A."/>
            <person name="Kohler A."/>
            <person name="Murat C."/>
            <person name="Tang N."/>
            <person name="Roy S."/>
            <person name="Loubradou J."/>
            <person name="Henrissat B."/>
            <person name="Grigoriev I.V."/>
            <person name="Corradi N."/>
            <person name="Roux C."/>
            <person name="Martin F.M."/>
        </authorList>
    </citation>
    <scope>NUCLEOTIDE SEQUENCE [LARGE SCALE GENOMIC DNA]</scope>
    <source>
        <strain evidence="1 2">DAOM 227022</strain>
    </source>
</reference>
<gene>
    <name evidence="1" type="ORF">C1645_835711</name>
</gene>
<dbReference type="AlphaFoldDB" id="A0A397S771"/>
<organism evidence="1 2">
    <name type="scientific">Glomus cerebriforme</name>
    <dbReference type="NCBI Taxonomy" id="658196"/>
    <lineage>
        <taxon>Eukaryota</taxon>
        <taxon>Fungi</taxon>
        <taxon>Fungi incertae sedis</taxon>
        <taxon>Mucoromycota</taxon>
        <taxon>Glomeromycotina</taxon>
        <taxon>Glomeromycetes</taxon>
        <taxon>Glomerales</taxon>
        <taxon>Glomeraceae</taxon>
        <taxon>Glomus</taxon>
    </lineage>
</organism>
<comment type="caution">
    <text evidence="1">The sequence shown here is derived from an EMBL/GenBank/DDBJ whole genome shotgun (WGS) entry which is preliminary data.</text>
</comment>
<dbReference type="Proteomes" id="UP000265703">
    <property type="component" value="Unassembled WGS sequence"/>
</dbReference>
<dbReference type="InterPro" id="IPR032675">
    <property type="entry name" value="LRR_dom_sf"/>
</dbReference>
<proteinExistence type="predicted"/>
<sequence length="397" mass="46830">MMTKLNRDILYLIFQEINEDKNSLFSCLLVNKFWCKLIVPILWRDPLKYINSKRKDKLNIIYNIITLHLSEESRNFLKSKNINIIPMEQQKLSFNYVSFCKYIDIIAIITRTLSQRKLLREELLKLFISECSNIISLETSSVEYIRDPISFPFFRLQVSSYPIYDYPGANISLSNLCELSCRSDDHCSIFCGLAKICRSIEKISMIIKQDNNYLAELINVQNKIKYIKLFDASDIIYQYSSNLKDIFHVLEKQAHSILYLNLRRIDPFFPFSKFINLETLILYLFYDPEDLRAAVFSKLQILELESISLNIATNIIQNTNGNLWKVKIDVYSFETSREYIQAIYKCCPNIKYVSIYLNNQNLDDDVVNFLINCQHLEAIEIYNENFDGKKFFNLLNL</sequence>
<evidence type="ECO:0000313" key="1">
    <source>
        <dbReference type="EMBL" id="RIA82210.1"/>
    </source>
</evidence>
<accession>A0A397S771</accession>
<dbReference type="Gene3D" id="3.80.10.10">
    <property type="entry name" value="Ribonuclease Inhibitor"/>
    <property type="match status" value="1"/>
</dbReference>
<evidence type="ECO:0008006" key="3">
    <source>
        <dbReference type="Google" id="ProtNLM"/>
    </source>
</evidence>
<protein>
    <recommendedName>
        <fullName evidence="3">F-box domain-containing protein</fullName>
    </recommendedName>
</protein>